<accession>A0A8H3AXJ7</accession>
<dbReference type="Proteomes" id="UP000663888">
    <property type="component" value="Unassembled WGS sequence"/>
</dbReference>
<gene>
    <name evidence="4" type="ORF">RDB_LOCUS10769</name>
    <name evidence="5" type="ORF">RDB_LOCUS53267</name>
</gene>
<evidence type="ECO:0000259" key="3">
    <source>
        <dbReference type="PROSITE" id="PS50048"/>
    </source>
</evidence>
<sequence>MSKSRRSTTGCSVCKTRRKKCDESKPHCQRCVASGRSCSYDYVEHSEYDKHRVKRTKPAPRAAAELLATTSRTITTNPSEFNVASPSASSYSGESTASALLTPVESWMEAYPNPIPWGITDPLSLVVPFPSSSQASICSPNAYSPSSLDLVRQPTGLPAVYDPFAMTSSSPSQEVAWFDPAEDDDEEYHSDVEGIQVLLCTAPTMDRNVKENTLPFVLHCYSQWVITRIFEPLAIAQAVRNQVIQQFTSEHTRNKAILIANVMIVFAKNLAIDDTRKAVLNHLVSEARNSGSRFIATPVSFVPALDRQNAMRTLDTIFEILTLQTHTQPTAACIRTLDYAAPVFRRACSEPPGKPINLPNLLLDPSLNLRHFACVDVMQSVTTGRPTYFQYEVPFSLELCERMYQMQEDHGSQWLYGLPDQFILLLAWINSMREKSGPNDNTEAVAWIEKHLPRIKIAASDSGDPILRIGRMVVLEGWRFAVLIYMYMVLCKASAYDPRVVRAQKSFMRLVRGIKPGRIPDAFLINPMTVAGVATIEERDRDTLRRRILGVHECSETGTAVSEVVLELEDVWTRTRNEGRAAVWSDWREGVFNVTGR</sequence>
<comment type="caution">
    <text evidence="5">The sequence shown here is derived from an EMBL/GenBank/DDBJ whole genome shotgun (WGS) entry which is preliminary data.</text>
</comment>
<dbReference type="AlphaFoldDB" id="A0A8H3AXJ7"/>
<reference evidence="5" key="1">
    <citation type="submission" date="2021-01" db="EMBL/GenBank/DDBJ databases">
        <authorList>
            <person name="Kaushik A."/>
        </authorList>
    </citation>
    <scope>NUCLEOTIDE SEQUENCE</scope>
    <source>
        <strain evidence="5">AG4-R118</strain>
        <strain evidence="4">AG4-RS23</strain>
    </source>
</reference>
<dbReference type="InterPro" id="IPR001138">
    <property type="entry name" value="Zn2Cys6_DnaBD"/>
</dbReference>
<dbReference type="SMART" id="SM00066">
    <property type="entry name" value="GAL4"/>
    <property type="match status" value="1"/>
</dbReference>
<evidence type="ECO:0000313" key="6">
    <source>
        <dbReference type="Proteomes" id="UP000663888"/>
    </source>
</evidence>
<dbReference type="InterPro" id="IPR036864">
    <property type="entry name" value="Zn2-C6_fun-type_DNA-bd_sf"/>
</dbReference>
<organism evidence="5 6">
    <name type="scientific">Rhizoctonia solani</name>
    <dbReference type="NCBI Taxonomy" id="456999"/>
    <lineage>
        <taxon>Eukaryota</taxon>
        <taxon>Fungi</taxon>
        <taxon>Dikarya</taxon>
        <taxon>Basidiomycota</taxon>
        <taxon>Agaricomycotina</taxon>
        <taxon>Agaricomycetes</taxon>
        <taxon>Cantharellales</taxon>
        <taxon>Ceratobasidiaceae</taxon>
        <taxon>Rhizoctonia</taxon>
    </lineage>
</organism>
<dbReference type="PANTHER" id="PTHR37534:SF46">
    <property type="entry name" value="ZN(II)2CYS6 TRANSCRIPTION FACTOR (EUROFUNG)"/>
    <property type="match status" value="1"/>
</dbReference>
<protein>
    <recommendedName>
        <fullName evidence="3">Zn(2)-C6 fungal-type domain-containing protein</fullName>
    </recommendedName>
</protein>
<evidence type="ECO:0000313" key="5">
    <source>
        <dbReference type="EMBL" id="CAE6442729.1"/>
    </source>
</evidence>
<dbReference type="EMBL" id="CAJMWY010000157">
    <property type="protein sequence ID" value="CAE6418891.1"/>
    <property type="molecule type" value="Genomic_DNA"/>
</dbReference>
<comment type="subcellular location">
    <subcellularLocation>
        <location evidence="1">Nucleus</location>
    </subcellularLocation>
</comment>
<keyword evidence="2" id="KW-0539">Nucleus</keyword>
<dbReference type="Proteomes" id="UP000663861">
    <property type="component" value="Unassembled WGS sequence"/>
</dbReference>
<dbReference type="GO" id="GO:0000981">
    <property type="term" value="F:DNA-binding transcription factor activity, RNA polymerase II-specific"/>
    <property type="evidence" value="ECO:0007669"/>
    <property type="project" value="InterPro"/>
</dbReference>
<dbReference type="GO" id="GO:0008270">
    <property type="term" value="F:zinc ion binding"/>
    <property type="evidence" value="ECO:0007669"/>
    <property type="project" value="InterPro"/>
</dbReference>
<dbReference type="EMBL" id="CAJMWX010001003">
    <property type="protein sequence ID" value="CAE6442729.1"/>
    <property type="molecule type" value="Genomic_DNA"/>
</dbReference>
<feature type="domain" description="Zn(2)-C6 fungal-type" evidence="3">
    <location>
        <begin position="10"/>
        <end position="40"/>
    </location>
</feature>
<dbReference type="SUPFAM" id="SSF57701">
    <property type="entry name" value="Zn2/Cys6 DNA-binding domain"/>
    <property type="match status" value="1"/>
</dbReference>
<dbReference type="PROSITE" id="PS50048">
    <property type="entry name" value="ZN2_CY6_FUNGAL_2"/>
    <property type="match status" value="1"/>
</dbReference>
<dbReference type="Gene3D" id="4.10.240.10">
    <property type="entry name" value="Zn(2)-C6 fungal-type DNA-binding domain"/>
    <property type="match status" value="1"/>
</dbReference>
<dbReference type="CDD" id="cd00067">
    <property type="entry name" value="GAL4"/>
    <property type="match status" value="1"/>
</dbReference>
<proteinExistence type="predicted"/>
<evidence type="ECO:0000256" key="2">
    <source>
        <dbReference type="ARBA" id="ARBA00023242"/>
    </source>
</evidence>
<dbReference type="InterPro" id="IPR021858">
    <property type="entry name" value="Fun_TF"/>
</dbReference>
<dbReference type="GO" id="GO:0005634">
    <property type="term" value="C:nucleus"/>
    <property type="evidence" value="ECO:0007669"/>
    <property type="project" value="UniProtKB-SubCell"/>
</dbReference>
<evidence type="ECO:0000313" key="4">
    <source>
        <dbReference type="EMBL" id="CAE6418891.1"/>
    </source>
</evidence>
<dbReference type="Pfam" id="PF00172">
    <property type="entry name" value="Zn_clus"/>
    <property type="match status" value="1"/>
</dbReference>
<dbReference type="PANTHER" id="PTHR37534">
    <property type="entry name" value="TRANSCRIPTIONAL ACTIVATOR PROTEIN UGA3"/>
    <property type="match status" value="1"/>
</dbReference>
<dbReference type="PROSITE" id="PS00463">
    <property type="entry name" value="ZN2_CY6_FUNGAL_1"/>
    <property type="match status" value="1"/>
</dbReference>
<dbReference type="Pfam" id="PF11951">
    <property type="entry name" value="Fungal_trans_2"/>
    <property type="match status" value="1"/>
</dbReference>
<evidence type="ECO:0000256" key="1">
    <source>
        <dbReference type="ARBA" id="ARBA00004123"/>
    </source>
</evidence>
<name>A0A8H3AXJ7_9AGAM</name>